<keyword evidence="9" id="KW-0963">Cytoplasm</keyword>
<keyword evidence="15" id="KW-1185">Reference proteome</keyword>
<dbReference type="EMBL" id="CP076448">
    <property type="protein sequence ID" value="QXM25551.1"/>
    <property type="molecule type" value="Genomic_DNA"/>
</dbReference>
<feature type="domain" description="Mur ligase N-terminal catalytic" evidence="11">
    <location>
        <begin position="26"/>
        <end position="90"/>
    </location>
</feature>
<keyword evidence="2 9" id="KW-0132">Cell division</keyword>
<dbReference type="InterPro" id="IPR013221">
    <property type="entry name" value="Mur_ligase_cen"/>
</dbReference>
<keyword evidence="7 9" id="KW-0131">Cell cycle</keyword>
<keyword evidence="3 9" id="KW-0547">Nucleotide-binding</keyword>
<dbReference type="AlphaFoldDB" id="A0A975U5N3"/>
<dbReference type="HAMAP" id="MF_02019">
    <property type="entry name" value="MurF"/>
    <property type="match status" value="1"/>
</dbReference>
<evidence type="ECO:0000256" key="7">
    <source>
        <dbReference type="ARBA" id="ARBA00023306"/>
    </source>
</evidence>
<dbReference type="GO" id="GO:0008360">
    <property type="term" value="P:regulation of cell shape"/>
    <property type="evidence" value="ECO:0007669"/>
    <property type="project" value="UniProtKB-KW"/>
</dbReference>
<evidence type="ECO:0000256" key="2">
    <source>
        <dbReference type="ARBA" id="ARBA00022618"/>
    </source>
</evidence>
<keyword evidence="1 9" id="KW-0436">Ligase</keyword>
<organism evidence="14 15">
    <name type="scientific">Elioraea tepida</name>
    <dbReference type="NCBI Taxonomy" id="2843330"/>
    <lineage>
        <taxon>Bacteria</taxon>
        <taxon>Pseudomonadati</taxon>
        <taxon>Pseudomonadota</taxon>
        <taxon>Alphaproteobacteria</taxon>
        <taxon>Acetobacterales</taxon>
        <taxon>Elioraeaceae</taxon>
        <taxon>Elioraea</taxon>
    </lineage>
</organism>
<dbReference type="PANTHER" id="PTHR43024:SF1">
    <property type="entry name" value="UDP-N-ACETYLMURAMOYL-TRIPEPTIDE--D-ALANYL-D-ALANINE LIGASE"/>
    <property type="match status" value="1"/>
</dbReference>
<proteinExistence type="inferred from homology"/>
<dbReference type="PANTHER" id="PTHR43024">
    <property type="entry name" value="UDP-N-ACETYLMURAMOYL-TRIPEPTIDE--D-ALANYL-D-ALANINE LIGASE"/>
    <property type="match status" value="1"/>
</dbReference>
<keyword evidence="8 9" id="KW-0961">Cell wall biogenesis/degradation</keyword>
<dbReference type="InterPro" id="IPR000713">
    <property type="entry name" value="Mur_ligase_N"/>
</dbReference>
<gene>
    <name evidence="9 14" type="primary">murF</name>
    <name evidence="14" type="ORF">KO353_04885</name>
</gene>
<keyword evidence="4 9" id="KW-0067">ATP-binding</keyword>
<name>A0A975U5N3_9PROT</name>
<dbReference type="KEGG" id="elio:KO353_04885"/>
<dbReference type="InterPro" id="IPR051046">
    <property type="entry name" value="MurCDEF_CellWall_CoF430Synth"/>
</dbReference>
<feature type="domain" description="Mur ligase C-terminal" evidence="12">
    <location>
        <begin position="332"/>
        <end position="444"/>
    </location>
</feature>
<protein>
    <recommendedName>
        <fullName evidence="9 10">UDP-N-acetylmuramoyl-tripeptide--D-alanyl-D-alanine ligase</fullName>
        <ecNumber evidence="9 10">6.3.2.10</ecNumber>
    </recommendedName>
    <alternativeName>
        <fullName evidence="9">D-alanyl-D-alanine-adding enzyme</fullName>
    </alternativeName>
</protein>
<evidence type="ECO:0000256" key="3">
    <source>
        <dbReference type="ARBA" id="ARBA00022741"/>
    </source>
</evidence>
<comment type="catalytic activity">
    <reaction evidence="9 10">
        <text>D-alanyl-D-alanine + UDP-N-acetyl-alpha-D-muramoyl-L-alanyl-gamma-D-glutamyl-meso-2,6-diaminopimelate + ATP = UDP-N-acetyl-alpha-D-muramoyl-L-alanyl-gamma-D-glutamyl-meso-2,6-diaminopimeloyl-D-alanyl-D-alanine + ADP + phosphate + H(+)</text>
        <dbReference type="Rhea" id="RHEA:28374"/>
        <dbReference type="ChEBI" id="CHEBI:15378"/>
        <dbReference type="ChEBI" id="CHEBI:30616"/>
        <dbReference type="ChEBI" id="CHEBI:43474"/>
        <dbReference type="ChEBI" id="CHEBI:57822"/>
        <dbReference type="ChEBI" id="CHEBI:61386"/>
        <dbReference type="ChEBI" id="CHEBI:83905"/>
        <dbReference type="ChEBI" id="CHEBI:456216"/>
        <dbReference type="EC" id="6.3.2.10"/>
    </reaction>
</comment>
<reference evidence="14" key="1">
    <citation type="submission" date="2021-06" db="EMBL/GenBank/DDBJ databases">
        <title>Elioraea tepida, sp. nov., a moderately thermophilic aerobic anoxygenic phototrophic bacterium isolated from an alkaline siliceous hot spring mat community in Yellowstone National Park, WY, USA.</title>
        <authorList>
            <person name="Saini M.K."/>
            <person name="Yoshida S."/>
            <person name="Sebastian A."/>
            <person name="Hirose S."/>
            <person name="Hara E."/>
            <person name="Tamaki H."/>
            <person name="Soulier N.T."/>
            <person name="Albert I."/>
            <person name="Hanada S."/>
            <person name="Bryant D.A."/>
            <person name="Tank M."/>
        </authorList>
    </citation>
    <scope>NUCLEOTIDE SEQUENCE</scope>
    <source>
        <strain evidence="14">MS-P2</strain>
    </source>
</reference>
<evidence type="ECO:0000313" key="15">
    <source>
        <dbReference type="Proteomes" id="UP000694001"/>
    </source>
</evidence>
<dbReference type="GO" id="GO:0005524">
    <property type="term" value="F:ATP binding"/>
    <property type="evidence" value="ECO:0007669"/>
    <property type="project" value="UniProtKB-UniRule"/>
</dbReference>
<feature type="domain" description="Mur ligase central" evidence="13">
    <location>
        <begin position="108"/>
        <end position="298"/>
    </location>
</feature>
<dbReference type="GO" id="GO:0047480">
    <property type="term" value="F:UDP-N-acetylmuramoyl-tripeptide-D-alanyl-D-alanine ligase activity"/>
    <property type="evidence" value="ECO:0007669"/>
    <property type="project" value="UniProtKB-UniRule"/>
</dbReference>
<comment type="similarity">
    <text evidence="9">Belongs to the MurCDEF family. MurF subfamily.</text>
</comment>
<dbReference type="GO" id="GO:0071555">
    <property type="term" value="P:cell wall organization"/>
    <property type="evidence" value="ECO:0007669"/>
    <property type="project" value="UniProtKB-KW"/>
</dbReference>
<dbReference type="GO" id="GO:0009252">
    <property type="term" value="P:peptidoglycan biosynthetic process"/>
    <property type="evidence" value="ECO:0007669"/>
    <property type="project" value="UniProtKB-UniRule"/>
</dbReference>
<keyword evidence="6 9" id="KW-0573">Peptidoglycan synthesis</keyword>
<dbReference type="GO" id="GO:0051301">
    <property type="term" value="P:cell division"/>
    <property type="evidence" value="ECO:0007669"/>
    <property type="project" value="UniProtKB-KW"/>
</dbReference>
<evidence type="ECO:0000259" key="12">
    <source>
        <dbReference type="Pfam" id="PF02875"/>
    </source>
</evidence>
<evidence type="ECO:0000259" key="13">
    <source>
        <dbReference type="Pfam" id="PF08245"/>
    </source>
</evidence>
<evidence type="ECO:0000313" key="14">
    <source>
        <dbReference type="EMBL" id="QXM25551.1"/>
    </source>
</evidence>
<evidence type="ECO:0000256" key="5">
    <source>
        <dbReference type="ARBA" id="ARBA00022960"/>
    </source>
</evidence>
<evidence type="ECO:0000259" key="11">
    <source>
        <dbReference type="Pfam" id="PF01225"/>
    </source>
</evidence>
<dbReference type="Proteomes" id="UP000694001">
    <property type="component" value="Chromosome"/>
</dbReference>
<evidence type="ECO:0000256" key="10">
    <source>
        <dbReference type="RuleBase" id="RU004136"/>
    </source>
</evidence>
<dbReference type="NCBIfam" id="TIGR01143">
    <property type="entry name" value="murF"/>
    <property type="match status" value="1"/>
</dbReference>
<dbReference type="InterPro" id="IPR004101">
    <property type="entry name" value="Mur_ligase_C"/>
</dbReference>
<dbReference type="Pfam" id="PF02875">
    <property type="entry name" value="Mur_ligase_C"/>
    <property type="match status" value="1"/>
</dbReference>
<dbReference type="EC" id="6.3.2.10" evidence="9 10"/>
<dbReference type="InterPro" id="IPR005863">
    <property type="entry name" value="UDP-N-AcMur_synth"/>
</dbReference>
<dbReference type="Pfam" id="PF08245">
    <property type="entry name" value="Mur_ligase_M"/>
    <property type="match status" value="1"/>
</dbReference>
<comment type="function">
    <text evidence="9 10">Involved in cell wall formation. Catalyzes the final step in the synthesis of UDP-N-acetylmuramoyl-pentapeptide, the precursor of murein.</text>
</comment>
<evidence type="ECO:0000256" key="1">
    <source>
        <dbReference type="ARBA" id="ARBA00022598"/>
    </source>
</evidence>
<dbReference type="RefSeq" id="WP_218286607.1">
    <property type="nucleotide sequence ID" value="NZ_CP076448.1"/>
</dbReference>
<sequence length="465" mass="47269">MKAPLWTSAEAEAATGGRASRDFAASGVSIDSRSLAGGDLFVALKARRDGHAFVADAFAKGAAAALVSDPPPAVAADAPLLTVPDTLEGLRGLGRHGRARSAATVIGITGSVGKTSTKEALAAALAPQGATHASPASYNNHLGVPLTLARLPPEARFAVVEIGMNHPGEISPLARLARLHVAVITTVEPVHIAFFQNEEAIAEEKASIMDGLEPGGAVVLNRDNRHFPRLEAGARARGIGRVLTFGADPHADVRLLAWEPEGWKARVRIGLFGRALEATLASPGRHAALNACCVLAAVTAAGADADAVLPVLASIAPAGGRGRRRTITLPGGEATLLDDSYNASPPSVRAALAVLAAVPAARRIAVLGDMLELGDRAEAEHRALAGPLVEAGVDAVFTCGALMRALHEALPTEIAAVHAPDSAALAPLVAEAIRPGDVVLVKGSLGSRMGLIVAALAGEAGGGMR</sequence>
<comment type="subcellular location">
    <subcellularLocation>
        <location evidence="9 10">Cytoplasm</location>
    </subcellularLocation>
</comment>
<dbReference type="Pfam" id="PF01225">
    <property type="entry name" value="Mur_ligase"/>
    <property type="match status" value="1"/>
</dbReference>
<keyword evidence="5 9" id="KW-0133">Cell shape</keyword>
<evidence type="ECO:0000256" key="8">
    <source>
        <dbReference type="ARBA" id="ARBA00023316"/>
    </source>
</evidence>
<accession>A0A975U5N3</accession>
<evidence type="ECO:0000256" key="6">
    <source>
        <dbReference type="ARBA" id="ARBA00022984"/>
    </source>
</evidence>
<dbReference type="GO" id="GO:0005737">
    <property type="term" value="C:cytoplasm"/>
    <property type="evidence" value="ECO:0007669"/>
    <property type="project" value="UniProtKB-SubCell"/>
</dbReference>
<comment type="pathway">
    <text evidence="9 10">Cell wall biogenesis; peptidoglycan biosynthesis.</text>
</comment>
<feature type="binding site" evidence="9">
    <location>
        <begin position="110"/>
        <end position="116"/>
    </location>
    <ligand>
        <name>ATP</name>
        <dbReference type="ChEBI" id="CHEBI:30616"/>
    </ligand>
</feature>
<evidence type="ECO:0000256" key="9">
    <source>
        <dbReference type="HAMAP-Rule" id="MF_02019"/>
    </source>
</evidence>
<evidence type="ECO:0000256" key="4">
    <source>
        <dbReference type="ARBA" id="ARBA00022840"/>
    </source>
</evidence>